<reference evidence="2" key="1">
    <citation type="journal article" date="2019" name="Microbiol. Resour. Announc.">
        <title>Complete Genome Sequence of Rubrobacter xylanophilus Strain AA3-22, Isolated from Arima Onsen in Japan.</title>
        <authorList>
            <person name="Tomariguchi N."/>
            <person name="Miyazaki K."/>
        </authorList>
    </citation>
    <scope>NUCLEOTIDE SEQUENCE [LARGE SCALE GENOMIC DNA]</scope>
    <source>
        <strain evidence="2">AA3-22</strain>
    </source>
</reference>
<dbReference type="Gene3D" id="3.40.50.2000">
    <property type="entry name" value="Glycogen Phosphorylase B"/>
    <property type="match status" value="1"/>
</dbReference>
<dbReference type="AlphaFoldDB" id="A0A510HJC1"/>
<dbReference type="Proteomes" id="UP000318065">
    <property type="component" value="Chromosome"/>
</dbReference>
<organism evidence="2 3">
    <name type="scientific">Rubrobacter xylanophilus</name>
    <dbReference type="NCBI Taxonomy" id="49319"/>
    <lineage>
        <taxon>Bacteria</taxon>
        <taxon>Bacillati</taxon>
        <taxon>Actinomycetota</taxon>
        <taxon>Rubrobacteria</taxon>
        <taxon>Rubrobacterales</taxon>
        <taxon>Rubrobacteraceae</taxon>
        <taxon>Rubrobacter</taxon>
    </lineage>
</organism>
<protein>
    <recommendedName>
        <fullName evidence="1">Spore protein YkvP/CgeB glycosyl transferase-like domain-containing protein</fullName>
    </recommendedName>
</protein>
<dbReference type="SUPFAM" id="SSF53756">
    <property type="entry name" value="UDP-Glycosyltransferase/glycogen phosphorylase"/>
    <property type="match status" value="1"/>
</dbReference>
<accession>A0A510HJC1</accession>
<dbReference type="GO" id="GO:0016757">
    <property type="term" value="F:glycosyltransferase activity"/>
    <property type="evidence" value="ECO:0007669"/>
    <property type="project" value="TreeGrafter"/>
</dbReference>
<name>A0A510HJC1_9ACTN</name>
<dbReference type="InterPro" id="IPR050194">
    <property type="entry name" value="Glycosyltransferase_grp1"/>
</dbReference>
<evidence type="ECO:0000313" key="2">
    <source>
        <dbReference type="EMBL" id="BBL80014.1"/>
    </source>
</evidence>
<dbReference type="Pfam" id="PF13524">
    <property type="entry name" value="Glyco_trans_1_2"/>
    <property type="match status" value="1"/>
</dbReference>
<dbReference type="PANTHER" id="PTHR45947:SF3">
    <property type="entry name" value="SULFOQUINOVOSYL TRANSFERASE SQD2"/>
    <property type="match status" value="1"/>
</dbReference>
<keyword evidence="3" id="KW-1185">Reference proteome</keyword>
<dbReference type="InterPro" id="IPR055259">
    <property type="entry name" value="YkvP/CgeB_Glyco_trans-like"/>
</dbReference>
<dbReference type="EMBL" id="AP019791">
    <property type="protein sequence ID" value="BBL80014.1"/>
    <property type="molecule type" value="Genomic_DNA"/>
</dbReference>
<proteinExistence type="predicted"/>
<sequence length="368" mass="41213">MLLAGIRWDFLWQRHQILATLFARAGYPTVFVETTGLRNPRPDPEFLAKAASRLRRAFRRRKAPSCGPAVYPPLVAPPTLRIFRALNRRLLIPRAAREILSLSGPDPVVLAYPPTQTTLDLLRALRPRLVLYDCSEEYTGMPGVPGDMEETERRLLERADLVSCTSETLLERIRRVRPDAFLSGPGVDPELFEPLGRNPSSGEVRTVGYFGHLSRERTDFAALRRIAAAGFRVRLVGGLGEVERGFLEEPGIDYRGEVPHRELPEALAGVDAFVLPYLVNRLTRGIAPAKLYECLATGLPVVGPPLPALAGLGGHVYLAESPEEYVAVLRELPGLESEERRRARMDLARRNTWERRFAELEAALWSRL</sequence>
<dbReference type="Gene3D" id="3.40.50.11010">
    <property type="match status" value="1"/>
</dbReference>
<dbReference type="PANTHER" id="PTHR45947">
    <property type="entry name" value="SULFOQUINOVOSYL TRANSFERASE SQD2"/>
    <property type="match status" value="1"/>
</dbReference>
<evidence type="ECO:0000313" key="3">
    <source>
        <dbReference type="Proteomes" id="UP000318065"/>
    </source>
</evidence>
<gene>
    <name evidence="2" type="ORF">RxyAA322_18680</name>
</gene>
<feature type="domain" description="Spore protein YkvP/CgeB glycosyl transferase-like" evidence="1">
    <location>
        <begin position="223"/>
        <end position="361"/>
    </location>
</feature>
<evidence type="ECO:0000259" key="1">
    <source>
        <dbReference type="Pfam" id="PF13524"/>
    </source>
</evidence>